<protein>
    <recommendedName>
        <fullName evidence="1">YjiS-like domain-containing protein</fullName>
    </recommendedName>
</protein>
<organism evidence="2 3">
    <name type="scientific">Bordetella genomosp. 7</name>
    <dbReference type="NCBI Taxonomy" id="1416805"/>
    <lineage>
        <taxon>Bacteria</taxon>
        <taxon>Pseudomonadati</taxon>
        <taxon>Pseudomonadota</taxon>
        <taxon>Betaproteobacteria</taxon>
        <taxon>Burkholderiales</taxon>
        <taxon>Alcaligenaceae</taxon>
        <taxon>Bordetella</taxon>
    </lineage>
</organism>
<comment type="caution">
    <text evidence="2">The sequence shown here is derived from an EMBL/GenBank/DDBJ whole genome shotgun (WGS) entry which is preliminary data.</text>
</comment>
<feature type="domain" description="YjiS-like" evidence="1">
    <location>
        <begin position="44"/>
        <end position="73"/>
    </location>
</feature>
<gene>
    <name evidence="2" type="ORF">CAL19_11880</name>
</gene>
<dbReference type="InterPro" id="IPR009506">
    <property type="entry name" value="YjiS-like"/>
</dbReference>
<accession>A0A261QYF8</accession>
<reference evidence="3" key="1">
    <citation type="submission" date="2017-05" db="EMBL/GenBank/DDBJ databases">
        <title>Complete and WGS of Bordetella genogroups.</title>
        <authorList>
            <person name="Spilker T."/>
            <person name="Lipuma J."/>
        </authorList>
    </citation>
    <scope>NUCLEOTIDE SEQUENCE [LARGE SCALE GENOMIC DNA]</scope>
    <source>
        <strain evidence="3">AU18089</strain>
    </source>
</reference>
<sequence length="98" mass="11013">MRRLVMQSQSLTCQQGFVAACKASLSRATASATASVWPAVVAWWHAVAARHACNRTATELSHFDDHLLQDIGVPPCIRRAVEIAQETRRLQHQHWLRV</sequence>
<name>A0A261QYF8_9BORD</name>
<dbReference type="AlphaFoldDB" id="A0A261QYF8"/>
<keyword evidence="3" id="KW-1185">Reference proteome</keyword>
<evidence type="ECO:0000259" key="1">
    <source>
        <dbReference type="Pfam" id="PF06568"/>
    </source>
</evidence>
<dbReference type="EMBL" id="NEVK01000006">
    <property type="protein sequence ID" value="OZI17794.1"/>
    <property type="molecule type" value="Genomic_DNA"/>
</dbReference>
<evidence type="ECO:0000313" key="3">
    <source>
        <dbReference type="Proteomes" id="UP000216947"/>
    </source>
</evidence>
<dbReference type="Pfam" id="PF06568">
    <property type="entry name" value="YjiS-like"/>
    <property type="match status" value="1"/>
</dbReference>
<dbReference type="PROSITE" id="PS51257">
    <property type="entry name" value="PROKAR_LIPOPROTEIN"/>
    <property type="match status" value="1"/>
</dbReference>
<dbReference type="Proteomes" id="UP000216947">
    <property type="component" value="Unassembled WGS sequence"/>
</dbReference>
<evidence type="ECO:0000313" key="2">
    <source>
        <dbReference type="EMBL" id="OZI17794.1"/>
    </source>
</evidence>
<proteinExistence type="predicted"/>